<evidence type="ECO:0000256" key="5">
    <source>
        <dbReference type="ARBA" id="ARBA00023049"/>
    </source>
</evidence>
<evidence type="ECO:0000256" key="4">
    <source>
        <dbReference type="ARBA" id="ARBA00022833"/>
    </source>
</evidence>
<dbReference type="CDD" id="cd07331">
    <property type="entry name" value="M48C_Oma1_like"/>
    <property type="match status" value="1"/>
</dbReference>
<feature type="domain" description="Peptidase M48" evidence="8">
    <location>
        <begin position="76"/>
        <end position="252"/>
    </location>
</feature>
<dbReference type="Pfam" id="PF01435">
    <property type="entry name" value="Peptidase_M48"/>
    <property type="match status" value="1"/>
</dbReference>
<keyword evidence="7" id="KW-0732">Signal</keyword>
<evidence type="ECO:0000256" key="3">
    <source>
        <dbReference type="ARBA" id="ARBA00022801"/>
    </source>
</evidence>
<dbReference type="GO" id="GO:0051603">
    <property type="term" value="P:proteolysis involved in protein catabolic process"/>
    <property type="evidence" value="ECO:0007669"/>
    <property type="project" value="TreeGrafter"/>
</dbReference>
<organism evidence="9 10">
    <name type="scientific">Candidatus Bacteroides avicola</name>
    <dbReference type="NCBI Taxonomy" id="2838468"/>
    <lineage>
        <taxon>Bacteria</taxon>
        <taxon>Pseudomonadati</taxon>
        <taxon>Bacteroidota</taxon>
        <taxon>Bacteroidia</taxon>
        <taxon>Bacteroidales</taxon>
        <taxon>Bacteroidaceae</taxon>
        <taxon>Bacteroides</taxon>
    </lineage>
</organism>
<evidence type="ECO:0000259" key="8">
    <source>
        <dbReference type="Pfam" id="PF01435"/>
    </source>
</evidence>
<evidence type="ECO:0000256" key="6">
    <source>
        <dbReference type="RuleBase" id="RU003983"/>
    </source>
</evidence>
<dbReference type="Proteomes" id="UP000823862">
    <property type="component" value="Unassembled WGS sequence"/>
</dbReference>
<dbReference type="GO" id="GO:0016020">
    <property type="term" value="C:membrane"/>
    <property type="evidence" value="ECO:0007669"/>
    <property type="project" value="TreeGrafter"/>
</dbReference>
<gene>
    <name evidence="9" type="ORF">H9950_11330</name>
</gene>
<dbReference type="GO" id="GO:0004222">
    <property type="term" value="F:metalloendopeptidase activity"/>
    <property type="evidence" value="ECO:0007669"/>
    <property type="project" value="InterPro"/>
</dbReference>
<comment type="similarity">
    <text evidence="6">Belongs to the peptidase M48 family.</text>
</comment>
<dbReference type="PANTHER" id="PTHR22726:SF24">
    <property type="entry name" value="M48 FAMILY METALLOPEPTIDASE"/>
    <property type="match status" value="1"/>
</dbReference>
<dbReference type="InterPro" id="IPR001915">
    <property type="entry name" value="Peptidase_M48"/>
</dbReference>
<evidence type="ECO:0000313" key="9">
    <source>
        <dbReference type="EMBL" id="HJA86755.1"/>
    </source>
</evidence>
<keyword evidence="3 6" id="KW-0378">Hydrolase</keyword>
<feature type="chain" id="PRO_5039071543" evidence="7">
    <location>
        <begin position="20"/>
        <end position="261"/>
    </location>
</feature>
<keyword evidence="1 6" id="KW-0645">Protease</keyword>
<accession>A0A9D2HWE2</accession>
<dbReference type="InterPro" id="IPR051156">
    <property type="entry name" value="Mito/Outer_Membr_Metalloprot"/>
</dbReference>
<evidence type="ECO:0000256" key="2">
    <source>
        <dbReference type="ARBA" id="ARBA00022723"/>
    </source>
</evidence>
<sequence>MKKLLIVLASMLVLSGCGTVPLTGRKQILLVSDQDVLSSSLTQYRDYMKTAPKSASTQWSNMVTRVGKKIADATERYLRANGLAAEVKDFSWEFNLVKDDQVNAFCMPGGKIVVYEGLMKIVSSDDELAVVLGHEVAHAVAKHSNERMSQQVLAQYGAQILNRSLSEKSAAVQKLAGTVYGIGTQVGVMLPFSRKHESEADYMGLILMKMAGYNPDVAVGFWQKMSAGTTGTVPALLSTHPSDAQRIKDIQKALPTIKANY</sequence>
<keyword evidence="5 6" id="KW-0482">Metalloprotease</keyword>
<reference evidence="9" key="2">
    <citation type="submission" date="2021-04" db="EMBL/GenBank/DDBJ databases">
        <authorList>
            <person name="Gilroy R."/>
        </authorList>
    </citation>
    <scope>NUCLEOTIDE SEQUENCE</scope>
    <source>
        <strain evidence="9">ChiHjej12B11-9795</strain>
    </source>
</reference>
<comment type="caution">
    <text evidence="9">The sequence shown here is derived from an EMBL/GenBank/DDBJ whole genome shotgun (WGS) entry which is preliminary data.</text>
</comment>
<dbReference type="PROSITE" id="PS51257">
    <property type="entry name" value="PROKAR_LIPOPROTEIN"/>
    <property type="match status" value="1"/>
</dbReference>
<dbReference type="GO" id="GO:0046872">
    <property type="term" value="F:metal ion binding"/>
    <property type="evidence" value="ECO:0007669"/>
    <property type="project" value="UniProtKB-KW"/>
</dbReference>
<evidence type="ECO:0000313" key="10">
    <source>
        <dbReference type="Proteomes" id="UP000823862"/>
    </source>
</evidence>
<dbReference type="Gene3D" id="3.30.2010.10">
    <property type="entry name" value="Metalloproteases ('zincins'), catalytic domain"/>
    <property type="match status" value="1"/>
</dbReference>
<proteinExistence type="inferred from homology"/>
<evidence type="ECO:0000256" key="1">
    <source>
        <dbReference type="ARBA" id="ARBA00022670"/>
    </source>
</evidence>
<evidence type="ECO:0000256" key="7">
    <source>
        <dbReference type="SAM" id="SignalP"/>
    </source>
</evidence>
<keyword evidence="4 6" id="KW-0862">Zinc</keyword>
<dbReference type="EMBL" id="DWZI01000059">
    <property type="protein sequence ID" value="HJA86755.1"/>
    <property type="molecule type" value="Genomic_DNA"/>
</dbReference>
<protein>
    <submittedName>
        <fullName evidence="9">M48 family metallopeptidase</fullName>
    </submittedName>
</protein>
<name>A0A9D2HWE2_9BACE</name>
<dbReference type="AlphaFoldDB" id="A0A9D2HWE2"/>
<comment type="cofactor">
    <cofactor evidence="6">
        <name>Zn(2+)</name>
        <dbReference type="ChEBI" id="CHEBI:29105"/>
    </cofactor>
    <text evidence="6">Binds 1 zinc ion per subunit.</text>
</comment>
<keyword evidence="2" id="KW-0479">Metal-binding</keyword>
<reference evidence="9" key="1">
    <citation type="journal article" date="2021" name="PeerJ">
        <title>Extensive microbial diversity within the chicken gut microbiome revealed by metagenomics and culture.</title>
        <authorList>
            <person name="Gilroy R."/>
            <person name="Ravi A."/>
            <person name="Getino M."/>
            <person name="Pursley I."/>
            <person name="Horton D.L."/>
            <person name="Alikhan N.F."/>
            <person name="Baker D."/>
            <person name="Gharbi K."/>
            <person name="Hall N."/>
            <person name="Watson M."/>
            <person name="Adriaenssens E.M."/>
            <person name="Foster-Nyarko E."/>
            <person name="Jarju S."/>
            <person name="Secka A."/>
            <person name="Antonio M."/>
            <person name="Oren A."/>
            <person name="Chaudhuri R.R."/>
            <person name="La Ragione R."/>
            <person name="Hildebrand F."/>
            <person name="Pallen M.J."/>
        </authorList>
    </citation>
    <scope>NUCLEOTIDE SEQUENCE</scope>
    <source>
        <strain evidence="9">ChiHjej12B11-9795</strain>
    </source>
</reference>
<feature type="signal peptide" evidence="7">
    <location>
        <begin position="1"/>
        <end position="19"/>
    </location>
</feature>
<dbReference type="PANTHER" id="PTHR22726">
    <property type="entry name" value="METALLOENDOPEPTIDASE OMA1"/>
    <property type="match status" value="1"/>
</dbReference>